<evidence type="ECO:0000256" key="1">
    <source>
        <dbReference type="ARBA" id="ARBA00022603"/>
    </source>
</evidence>
<dbReference type="Pfam" id="PF01596">
    <property type="entry name" value="Methyltransf_3"/>
    <property type="match status" value="1"/>
</dbReference>
<dbReference type="PANTHER" id="PTHR10509:SF14">
    <property type="entry name" value="CAFFEOYL-COA O-METHYLTRANSFERASE 3-RELATED"/>
    <property type="match status" value="1"/>
</dbReference>
<organism evidence="5 6">
    <name type="scientific">Cryptosporangium japonicum</name>
    <dbReference type="NCBI Taxonomy" id="80872"/>
    <lineage>
        <taxon>Bacteria</taxon>
        <taxon>Bacillati</taxon>
        <taxon>Actinomycetota</taxon>
        <taxon>Actinomycetes</taxon>
        <taxon>Cryptosporangiales</taxon>
        <taxon>Cryptosporangiaceae</taxon>
        <taxon>Cryptosporangium</taxon>
    </lineage>
</organism>
<evidence type="ECO:0008006" key="7">
    <source>
        <dbReference type="Google" id="ProtNLM"/>
    </source>
</evidence>
<gene>
    <name evidence="5" type="ORF">GCM10009539_61100</name>
</gene>
<dbReference type="RefSeq" id="WP_344652372.1">
    <property type="nucleotide sequence ID" value="NZ_BAAAGX010000025.1"/>
</dbReference>
<comment type="caution">
    <text evidence="5">The sequence shown here is derived from an EMBL/GenBank/DDBJ whole genome shotgun (WGS) entry which is preliminary data.</text>
</comment>
<dbReference type="PANTHER" id="PTHR10509">
    <property type="entry name" value="O-METHYLTRANSFERASE-RELATED"/>
    <property type="match status" value="1"/>
</dbReference>
<dbReference type="InterPro" id="IPR029063">
    <property type="entry name" value="SAM-dependent_MTases_sf"/>
</dbReference>
<evidence type="ECO:0000256" key="4">
    <source>
        <dbReference type="SAM" id="MobiDB-lite"/>
    </source>
</evidence>
<evidence type="ECO:0000313" key="5">
    <source>
        <dbReference type="EMBL" id="GAA0266136.1"/>
    </source>
</evidence>
<accession>A0ABP3EJQ4</accession>
<dbReference type="Proteomes" id="UP001500967">
    <property type="component" value="Unassembled WGS sequence"/>
</dbReference>
<keyword evidence="2" id="KW-0808">Transferase</keyword>
<dbReference type="SUPFAM" id="SSF53335">
    <property type="entry name" value="S-adenosyl-L-methionine-dependent methyltransferases"/>
    <property type="match status" value="1"/>
</dbReference>
<evidence type="ECO:0000313" key="6">
    <source>
        <dbReference type="Proteomes" id="UP001500967"/>
    </source>
</evidence>
<evidence type="ECO:0000256" key="3">
    <source>
        <dbReference type="ARBA" id="ARBA00022691"/>
    </source>
</evidence>
<dbReference type="InterPro" id="IPR050362">
    <property type="entry name" value="Cation-dep_OMT"/>
</dbReference>
<keyword evidence="6" id="KW-1185">Reference proteome</keyword>
<sequence length="228" mass="24329">MYESDAQWREVDYFADTLVPEDEALAAARLSGHLTTMPSAEVAPNQGRLLALLAQMAGAKRVLEFGTLAGYSTIWLARAVGEQGHVTTLEVAEPNAAVARVNLERAGVLERVDVVVGPAAASAQRLVDDGAEPFAFVFIDADKPNNPAYLATSLALSAASVACWATSLRIRGWRRPPSRPWARRAGTASRSSVVALDARTHCHRWPTAQGRRGSEPHSPHALVSASAA</sequence>
<name>A0ABP3EJQ4_9ACTN</name>
<dbReference type="CDD" id="cd02440">
    <property type="entry name" value="AdoMet_MTases"/>
    <property type="match status" value="1"/>
</dbReference>
<proteinExistence type="predicted"/>
<dbReference type="PROSITE" id="PS51682">
    <property type="entry name" value="SAM_OMT_I"/>
    <property type="match status" value="1"/>
</dbReference>
<dbReference type="InterPro" id="IPR002935">
    <property type="entry name" value="SAM_O-MeTrfase"/>
</dbReference>
<feature type="region of interest" description="Disordered" evidence="4">
    <location>
        <begin position="206"/>
        <end position="228"/>
    </location>
</feature>
<reference evidence="6" key="1">
    <citation type="journal article" date="2019" name="Int. J. Syst. Evol. Microbiol.">
        <title>The Global Catalogue of Microorganisms (GCM) 10K type strain sequencing project: providing services to taxonomists for standard genome sequencing and annotation.</title>
        <authorList>
            <consortium name="The Broad Institute Genomics Platform"/>
            <consortium name="The Broad Institute Genome Sequencing Center for Infectious Disease"/>
            <person name="Wu L."/>
            <person name="Ma J."/>
        </authorList>
    </citation>
    <scope>NUCLEOTIDE SEQUENCE [LARGE SCALE GENOMIC DNA]</scope>
    <source>
        <strain evidence="6">JCM 10425</strain>
    </source>
</reference>
<dbReference type="EMBL" id="BAAAGX010000025">
    <property type="protein sequence ID" value="GAA0266136.1"/>
    <property type="molecule type" value="Genomic_DNA"/>
</dbReference>
<keyword evidence="3" id="KW-0949">S-adenosyl-L-methionine</keyword>
<evidence type="ECO:0000256" key="2">
    <source>
        <dbReference type="ARBA" id="ARBA00022679"/>
    </source>
</evidence>
<dbReference type="Gene3D" id="3.40.50.150">
    <property type="entry name" value="Vaccinia Virus protein VP39"/>
    <property type="match status" value="1"/>
</dbReference>
<protein>
    <recommendedName>
        <fullName evidence="7">O-methyltransferase</fullName>
    </recommendedName>
</protein>
<keyword evidence="1" id="KW-0489">Methyltransferase</keyword>